<proteinExistence type="predicted"/>
<comment type="caution">
    <text evidence="1">The sequence shown here is derived from an EMBL/GenBank/DDBJ whole genome shotgun (WGS) entry which is preliminary data.</text>
</comment>
<organism evidence="1 2">
    <name type="scientific">Nocardioides humi</name>
    <dbReference type="NCBI Taxonomy" id="449461"/>
    <lineage>
        <taxon>Bacteria</taxon>
        <taxon>Bacillati</taxon>
        <taxon>Actinomycetota</taxon>
        <taxon>Actinomycetes</taxon>
        <taxon>Propionibacteriales</taxon>
        <taxon>Nocardioidaceae</taxon>
        <taxon>Nocardioides</taxon>
    </lineage>
</organism>
<reference evidence="1 2" key="1">
    <citation type="journal article" date="2019" name="Int. J. Syst. Evol. Microbiol.">
        <title>The Global Catalogue of Microorganisms (GCM) 10K type strain sequencing project: providing services to taxonomists for standard genome sequencing and annotation.</title>
        <authorList>
            <consortium name="The Broad Institute Genomics Platform"/>
            <consortium name="The Broad Institute Genome Sequencing Center for Infectious Disease"/>
            <person name="Wu L."/>
            <person name="Ma J."/>
        </authorList>
    </citation>
    <scope>NUCLEOTIDE SEQUENCE [LARGE SCALE GENOMIC DNA]</scope>
    <source>
        <strain evidence="1 2">JCM 14942</strain>
    </source>
</reference>
<keyword evidence="2" id="KW-1185">Reference proteome</keyword>
<dbReference type="Proteomes" id="UP001500842">
    <property type="component" value="Unassembled WGS sequence"/>
</dbReference>
<dbReference type="RefSeq" id="WP_141007244.1">
    <property type="nucleotide sequence ID" value="NZ_BAAAOR010000033.1"/>
</dbReference>
<evidence type="ECO:0000313" key="1">
    <source>
        <dbReference type="EMBL" id="GAA1537082.1"/>
    </source>
</evidence>
<dbReference type="EMBL" id="BAAAOR010000033">
    <property type="protein sequence ID" value="GAA1537082.1"/>
    <property type="molecule type" value="Genomic_DNA"/>
</dbReference>
<sequence>MDADLSRLPAGTGGWVALVNHALALGDLSEVDYLELKGALSFTERQDRKRSAVVVSRAILGMANRMPDLAEKHLGGAGVVFVGIDQSQTLVGAESVDAAVLRDLVEQYVGENGPTWDHQFINHADGLVLAVIVDAPKWGDRIHACRKDYSDDSSRLAVRDGEVLVRVPGQTRPATSHDLANLERRRAKAPHTGAQVSVSYAGAFDRTSRANVRDLIEGMVGSKADELIDGIPAPLPRSPYSSGIQAILEQTSGRPDRRSTKQFRADVEQWQHECREAADDVATEFLRHTLRHGTFVIRNESDRYLENVRVQVSFPPDVSVLMASDTDYCDHGGQFRPFQMLPDAPAKYGDLKPYGLDYAGLLPGIKSPVVSNLPAPNMDVEMTSAGCVVSWYVGDLPPRATVNADEEFAVFTDENLHIHNHDATEHDHQPMRSEIGGAWAVTARAVDHVFQGEVTVPCRQEPGALALWRRGTPD</sequence>
<evidence type="ECO:0008006" key="3">
    <source>
        <dbReference type="Google" id="ProtNLM"/>
    </source>
</evidence>
<accession>A0ABN2BA90</accession>
<name>A0ABN2BA90_9ACTN</name>
<gene>
    <name evidence="1" type="ORF">GCM10009788_44660</name>
</gene>
<evidence type="ECO:0000313" key="2">
    <source>
        <dbReference type="Proteomes" id="UP001500842"/>
    </source>
</evidence>
<protein>
    <recommendedName>
        <fullName evidence="3">DNA-binding domain-containing protein</fullName>
    </recommendedName>
</protein>